<dbReference type="PANTHER" id="PTHR45661">
    <property type="entry name" value="SURFACE ANTIGEN"/>
    <property type="match status" value="1"/>
</dbReference>
<reference evidence="1 2" key="1">
    <citation type="submission" date="2024-04" db="EMBL/GenBank/DDBJ databases">
        <title>Tritrichomonas musculus Genome.</title>
        <authorList>
            <person name="Alves-Ferreira E."/>
            <person name="Grigg M."/>
            <person name="Lorenzi H."/>
            <person name="Galac M."/>
        </authorList>
    </citation>
    <scope>NUCLEOTIDE SEQUENCE [LARGE SCALE GENOMIC DNA]</scope>
    <source>
        <strain evidence="1 2">EAF2021</strain>
    </source>
</reference>
<dbReference type="EMBL" id="JAPFFF010000075">
    <property type="protein sequence ID" value="KAK8835796.1"/>
    <property type="molecule type" value="Genomic_DNA"/>
</dbReference>
<dbReference type="InterPro" id="IPR036770">
    <property type="entry name" value="Ankyrin_rpt-contain_sf"/>
</dbReference>
<dbReference type="SUPFAM" id="SSF52058">
    <property type="entry name" value="L domain-like"/>
    <property type="match status" value="1"/>
</dbReference>
<dbReference type="SUPFAM" id="SSF48403">
    <property type="entry name" value="Ankyrin repeat"/>
    <property type="match status" value="1"/>
</dbReference>
<dbReference type="InterPro" id="IPR053139">
    <property type="entry name" value="Surface_bspA-like"/>
</dbReference>
<dbReference type="InterPro" id="IPR026906">
    <property type="entry name" value="LRR_5"/>
</dbReference>
<evidence type="ECO:0000313" key="2">
    <source>
        <dbReference type="Proteomes" id="UP001470230"/>
    </source>
</evidence>
<keyword evidence="2" id="KW-1185">Reference proteome</keyword>
<dbReference type="PANTHER" id="PTHR45661:SF3">
    <property type="entry name" value="IG-LIKE DOMAIN-CONTAINING PROTEIN"/>
    <property type="match status" value="1"/>
</dbReference>
<dbReference type="Pfam" id="PF13306">
    <property type="entry name" value="LRR_5"/>
    <property type="match status" value="1"/>
</dbReference>
<sequence length="449" mass="50591">MLNRKETNGVNYCHFFYPELKNQFSKKDEISIDPELLDNYENKREIGQNDSYICRLIRQDLIEEFIKYTTQAGYNLSSFICHSIFETNVYLLKKEDISLIEYAAFFGSIQIIKYLVAKGVELTTSLWLYSIHSNNPDLIHFLEDSHLKLDEDLFDECIKESIKCHHNNFANYFITNRKNEIESLNDALPFFDEPDDQVCKAVIPFAFPLHDNSDIVHLLLKLKGIEIQKRGLCQNCEKLTKIEVPSSIKSIGKYYFEGCCSLTQVTIPSSVKSIGSHAFEGCSSLVRVTIPSSVKSIEKKTFYKCCSLTQVTIPSSVNSIGEGAFCECSSMVQIVIPESVTSIGWSAFSKCSSLEHVSLPSSVKKIGCYAFRECSSLVQISIPDSLVTIEEGVFKDCSSLSHVAIPFSVKTIKWDSFNGCSSLSQIRIAASVSLIEKNAFPKNTKFTSF</sequence>
<dbReference type="Gene3D" id="3.80.10.10">
    <property type="entry name" value="Ribonuclease Inhibitor"/>
    <property type="match status" value="2"/>
</dbReference>
<dbReference type="Proteomes" id="UP001470230">
    <property type="component" value="Unassembled WGS sequence"/>
</dbReference>
<proteinExistence type="predicted"/>
<evidence type="ECO:0000313" key="1">
    <source>
        <dbReference type="EMBL" id="KAK8835796.1"/>
    </source>
</evidence>
<gene>
    <name evidence="1" type="ORF">M9Y10_040619</name>
</gene>
<organism evidence="1 2">
    <name type="scientific">Tritrichomonas musculus</name>
    <dbReference type="NCBI Taxonomy" id="1915356"/>
    <lineage>
        <taxon>Eukaryota</taxon>
        <taxon>Metamonada</taxon>
        <taxon>Parabasalia</taxon>
        <taxon>Tritrichomonadida</taxon>
        <taxon>Tritrichomonadidae</taxon>
        <taxon>Tritrichomonas</taxon>
    </lineage>
</organism>
<dbReference type="InterPro" id="IPR032675">
    <property type="entry name" value="LRR_dom_sf"/>
</dbReference>
<accession>A0ABR2GPJ8</accession>
<name>A0ABR2GPJ8_9EUKA</name>
<comment type="caution">
    <text evidence="1">The sequence shown here is derived from an EMBL/GenBank/DDBJ whole genome shotgun (WGS) entry which is preliminary data.</text>
</comment>
<protein>
    <submittedName>
        <fullName evidence="1">Uncharacterized protein</fullName>
    </submittedName>
</protein>